<name>A0AC35UCY7_9BILA</name>
<evidence type="ECO:0000313" key="1">
    <source>
        <dbReference type="Proteomes" id="UP000095286"/>
    </source>
</evidence>
<reference evidence="2" key="1">
    <citation type="submission" date="2016-11" db="UniProtKB">
        <authorList>
            <consortium name="WormBaseParasite"/>
        </authorList>
    </citation>
    <scope>IDENTIFICATION</scope>
    <source>
        <strain evidence="2">KR3021</strain>
    </source>
</reference>
<protein>
    <submittedName>
        <fullName evidence="2">PH domain-containing protein</fullName>
    </submittedName>
</protein>
<sequence>MSEYTTSSLDDTTCHERLSSPSSGSTTSATLNSASTVFNIEQLLERLAVTEYENQQLMANQGFLVAESNKRTEIQLCEIKSLQQSVDESFGRINQLKSICSMLEDDCRKAKKLGREWEKFGRYSNDLIKQEVNSYNARLHDLISKNDYLVNENKELKRLCLYLDGQRYEVVEMAKQGLFKECSDKENSEEDDGIHSLSSKRQSMENETRLEVLTKEMQTSISSAGEEGTFGTEKELNDSSSQNKELLHYIQYLEKKISSLEIGVKGNDSQMSAESGQGSNGSSEIDDSDLIRVSPLLDEELFYSKRTNSKHVKILSKVSVNEEGLCNLEHESGHMRVLSKIDEDGVCEMGTRDYKMQSNEQHDIPPPMGNISESIGRLSRCTGSDVSLNSIKSNGSILSLNNSSAYRDQVAADVLCHYNENSLNHLAIDKTPPFLQGKSKFANRFESLITPISKNAEIAGVSPRYMHDRVNGLPIRHRTGQLISTPPNSAERVALHKACLAKFKRTTSTITINKETQIVKDSKTGTIKAELTVI</sequence>
<evidence type="ECO:0000313" key="2">
    <source>
        <dbReference type="WBParaSite" id="RSKR_0001014100.1"/>
    </source>
</evidence>
<proteinExistence type="predicted"/>
<organism evidence="1 2">
    <name type="scientific">Rhabditophanes sp. KR3021</name>
    <dbReference type="NCBI Taxonomy" id="114890"/>
    <lineage>
        <taxon>Eukaryota</taxon>
        <taxon>Metazoa</taxon>
        <taxon>Ecdysozoa</taxon>
        <taxon>Nematoda</taxon>
        <taxon>Chromadorea</taxon>
        <taxon>Rhabditida</taxon>
        <taxon>Tylenchina</taxon>
        <taxon>Panagrolaimomorpha</taxon>
        <taxon>Strongyloidoidea</taxon>
        <taxon>Alloionematidae</taxon>
        <taxon>Rhabditophanes</taxon>
    </lineage>
</organism>
<dbReference type="Proteomes" id="UP000095286">
    <property type="component" value="Unplaced"/>
</dbReference>
<dbReference type="WBParaSite" id="RSKR_0001014100.1">
    <property type="protein sequence ID" value="RSKR_0001014100.1"/>
    <property type="gene ID" value="RSKR_0001014100"/>
</dbReference>
<accession>A0AC35UCY7</accession>